<evidence type="ECO:0000256" key="4">
    <source>
        <dbReference type="ARBA" id="ARBA00009845"/>
    </source>
</evidence>
<reference evidence="15" key="2">
    <citation type="submission" date="2020-09" db="EMBL/GenBank/DDBJ databases">
        <authorList>
            <person name="Sun Q."/>
            <person name="Kim S."/>
        </authorList>
    </citation>
    <scope>NUCLEOTIDE SEQUENCE</scope>
    <source>
        <strain evidence="15">KCTC 32513</strain>
    </source>
</reference>
<comment type="caution">
    <text evidence="15">The sequence shown here is derived from an EMBL/GenBank/DDBJ whole genome shotgun (WGS) entry which is preliminary data.</text>
</comment>
<dbReference type="Gene3D" id="3.20.19.10">
    <property type="entry name" value="Aconitase, domain 4"/>
    <property type="match status" value="1"/>
</dbReference>
<evidence type="ECO:0000313" key="16">
    <source>
        <dbReference type="Proteomes" id="UP000634004"/>
    </source>
</evidence>
<dbReference type="Proteomes" id="UP000634004">
    <property type="component" value="Unassembled WGS sequence"/>
</dbReference>
<evidence type="ECO:0000313" key="15">
    <source>
        <dbReference type="EMBL" id="GHA96534.1"/>
    </source>
</evidence>
<gene>
    <name evidence="15" type="primary">leuD</name>
    <name evidence="15" type="ORF">GCM10009069_19460</name>
</gene>
<dbReference type="GO" id="GO:0009316">
    <property type="term" value="C:3-isopropylmalate dehydratase complex"/>
    <property type="evidence" value="ECO:0007669"/>
    <property type="project" value="InterPro"/>
</dbReference>
<dbReference type="UniPathway" id="UPA00048">
    <property type="reaction ID" value="UER00071"/>
</dbReference>
<dbReference type="NCBIfam" id="TIGR00171">
    <property type="entry name" value="leuD"/>
    <property type="match status" value="1"/>
</dbReference>
<evidence type="ECO:0000256" key="1">
    <source>
        <dbReference type="ARBA" id="ARBA00000491"/>
    </source>
</evidence>
<feature type="domain" description="Aconitase A/isopropylmalate dehydratase small subunit swivel" evidence="14">
    <location>
        <begin position="6"/>
        <end position="123"/>
    </location>
</feature>
<dbReference type="InterPro" id="IPR000573">
    <property type="entry name" value="AconitaseA/IPMdHydase_ssu_swvl"/>
</dbReference>
<evidence type="ECO:0000256" key="9">
    <source>
        <dbReference type="ARBA" id="ARBA00022605"/>
    </source>
</evidence>
<name>A0A8J3G2P1_9PROT</name>
<evidence type="ECO:0000256" key="11">
    <source>
        <dbReference type="ARBA" id="ARBA00023304"/>
    </source>
</evidence>
<dbReference type="NCBIfam" id="NF002458">
    <property type="entry name" value="PRK01641.1"/>
    <property type="match status" value="1"/>
</dbReference>
<dbReference type="InterPro" id="IPR004431">
    <property type="entry name" value="3-IsopropMal_deHydase_ssu"/>
</dbReference>
<dbReference type="AlphaFoldDB" id="A0A8J3G2P1"/>
<sequence length="194" mass="21168">MSNAPLTTLTSRTVVLPAENIDTDQIIPARFLSVTSRDGLGPHAFNDWRWNEDGSPTDHLLNTPEAQASKILVGGHNFGCGSSREHAPWALTDYGFRVVISSEIADIFRSNAVKNGLLPIVIDKGAHRWLLDHPGADVTVDLKNREVRLPGNGGTYTFDVDDFSRHCLIEGVDELGYLDGQAGAIAAYEEARTK</sequence>
<evidence type="ECO:0000256" key="5">
    <source>
        <dbReference type="ARBA" id="ARBA00011271"/>
    </source>
</evidence>
<comment type="similarity">
    <text evidence="4">Belongs to the LeuD family. LeuD type 1 subfamily.</text>
</comment>
<evidence type="ECO:0000259" key="14">
    <source>
        <dbReference type="Pfam" id="PF00694"/>
    </source>
</evidence>
<keyword evidence="16" id="KW-1185">Reference proteome</keyword>
<dbReference type="EMBL" id="BMZH01000007">
    <property type="protein sequence ID" value="GHA96534.1"/>
    <property type="molecule type" value="Genomic_DNA"/>
</dbReference>
<evidence type="ECO:0000256" key="7">
    <source>
        <dbReference type="ARBA" id="ARBA00017233"/>
    </source>
</evidence>
<evidence type="ECO:0000256" key="10">
    <source>
        <dbReference type="ARBA" id="ARBA00023239"/>
    </source>
</evidence>
<dbReference type="InterPro" id="IPR033940">
    <property type="entry name" value="IPMI_Swivel"/>
</dbReference>
<organism evidence="15 16">
    <name type="scientific">Algimonas arctica</name>
    <dbReference type="NCBI Taxonomy" id="1479486"/>
    <lineage>
        <taxon>Bacteria</taxon>
        <taxon>Pseudomonadati</taxon>
        <taxon>Pseudomonadota</taxon>
        <taxon>Alphaproteobacteria</taxon>
        <taxon>Maricaulales</taxon>
        <taxon>Robiginitomaculaceae</taxon>
        <taxon>Algimonas</taxon>
    </lineage>
</organism>
<dbReference type="EC" id="4.2.1.33" evidence="6"/>
<evidence type="ECO:0000256" key="2">
    <source>
        <dbReference type="ARBA" id="ARBA00002695"/>
    </source>
</evidence>
<comment type="pathway">
    <text evidence="3">Amino-acid biosynthesis; L-leucine biosynthesis; L-leucine from 3-methyl-2-oxobutanoate: step 2/4.</text>
</comment>
<dbReference type="RefSeq" id="WP_189497900.1">
    <property type="nucleotide sequence ID" value="NZ_BMZH01000007.1"/>
</dbReference>
<keyword evidence="9" id="KW-0028">Amino-acid biosynthesis</keyword>
<comment type="function">
    <text evidence="2">Catalyzes the isomerization between 2-isopropylmalate and 3-isopropylmalate, via the formation of 2-isopropylmaleate.</text>
</comment>
<accession>A0A8J3G2P1</accession>
<dbReference type="GO" id="GO:0003861">
    <property type="term" value="F:3-isopropylmalate dehydratase activity"/>
    <property type="evidence" value="ECO:0007669"/>
    <property type="project" value="UniProtKB-EC"/>
</dbReference>
<keyword evidence="11" id="KW-0100">Branched-chain amino acid biosynthesis</keyword>
<keyword evidence="8" id="KW-0432">Leucine biosynthesis</keyword>
<evidence type="ECO:0000256" key="13">
    <source>
        <dbReference type="ARBA" id="ARBA00033368"/>
    </source>
</evidence>
<comment type="catalytic activity">
    <reaction evidence="1">
        <text>(2R,3S)-3-isopropylmalate = (2S)-2-isopropylmalate</text>
        <dbReference type="Rhea" id="RHEA:32287"/>
        <dbReference type="ChEBI" id="CHEBI:1178"/>
        <dbReference type="ChEBI" id="CHEBI:35121"/>
        <dbReference type="EC" id="4.2.1.33"/>
    </reaction>
</comment>
<dbReference type="InterPro" id="IPR015928">
    <property type="entry name" value="Aconitase/3IPM_dehydase_swvl"/>
</dbReference>
<evidence type="ECO:0000256" key="12">
    <source>
        <dbReference type="ARBA" id="ARBA00031631"/>
    </source>
</evidence>
<dbReference type="CDD" id="cd01577">
    <property type="entry name" value="IPMI_Swivel"/>
    <property type="match status" value="1"/>
</dbReference>
<dbReference type="PANTHER" id="PTHR43345:SF5">
    <property type="entry name" value="3-ISOPROPYLMALATE DEHYDRATASE SMALL SUBUNIT"/>
    <property type="match status" value="1"/>
</dbReference>
<dbReference type="PANTHER" id="PTHR43345">
    <property type="entry name" value="3-ISOPROPYLMALATE DEHYDRATASE SMALL SUBUNIT 2-RELATED-RELATED"/>
    <property type="match status" value="1"/>
</dbReference>
<dbReference type="GO" id="GO:0009098">
    <property type="term" value="P:L-leucine biosynthetic process"/>
    <property type="evidence" value="ECO:0007669"/>
    <property type="project" value="UniProtKB-UniPathway"/>
</dbReference>
<dbReference type="InterPro" id="IPR050075">
    <property type="entry name" value="LeuD"/>
</dbReference>
<dbReference type="FunFam" id="3.20.19.10:FF:000003">
    <property type="entry name" value="3-isopropylmalate dehydratase small subunit"/>
    <property type="match status" value="1"/>
</dbReference>
<dbReference type="SUPFAM" id="SSF52016">
    <property type="entry name" value="LeuD/IlvD-like"/>
    <property type="match status" value="1"/>
</dbReference>
<proteinExistence type="inferred from homology"/>
<evidence type="ECO:0000256" key="8">
    <source>
        <dbReference type="ARBA" id="ARBA00022430"/>
    </source>
</evidence>
<evidence type="ECO:0000256" key="3">
    <source>
        <dbReference type="ARBA" id="ARBA00004729"/>
    </source>
</evidence>
<evidence type="ECO:0000256" key="6">
    <source>
        <dbReference type="ARBA" id="ARBA00011998"/>
    </source>
</evidence>
<reference evidence="15" key="1">
    <citation type="journal article" date="2014" name="Int. J. Syst. Evol. Microbiol.">
        <title>Complete genome sequence of Corynebacterium casei LMG S-19264T (=DSM 44701T), isolated from a smear-ripened cheese.</title>
        <authorList>
            <consortium name="US DOE Joint Genome Institute (JGI-PGF)"/>
            <person name="Walter F."/>
            <person name="Albersmeier A."/>
            <person name="Kalinowski J."/>
            <person name="Ruckert C."/>
        </authorList>
    </citation>
    <scope>NUCLEOTIDE SEQUENCE</scope>
    <source>
        <strain evidence="15">KCTC 32513</strain>
    </source>
</reference>
<keyword evidence="10" id="KW-0456">Lyase</keyword>
<comment type="subunit">
    <text evidence="5">Heterodimer of LeuC and LeuD.</text>
</comment>
<dbReference type="Pfam" id="PF00694">
    <property type="entry name" value="Aconitase_C"/>
    <property type="match status" value="1"/>
</dbReference>
<protein>
    <recommendedName>
        <fullName evidence="7">3-isopropylmalate dehydratase small subunit</fullName>
        <ecNumber evidence="6">4.2.1.33</ecNumber>
    </recommendedName>
    <alternativeName>
        <fullName evidence="12">Alpha-IPM isomerase</fullName>
    </alternativeName>
    <alternativeName>
        <fullName evidence="13">Isopropylmalate isomerase</fullName>
    </alternativeName>
</protein>